<proteinExistence type="predicted"/>
<name>A0ACA9Y5C4_9ASCO</name>
<gene>
    <name evidence="1" type="ORF">CLIB1444_03S06920</name>
</gene>
<dbReference type="Proteomes" id="UP001152531">
    <property type="component" value="Unassembled WGS sequence"/>
</dbReference>
<sequence>MVYIVSSARTPMGSFLGSLSPLGYVDLGSHAVKAALKRSGILADDVDEIIFGCALGANIGQDPARQVGLAAGLPDTVVSTTINKVCASGMKAIILGYQSIITGSAEVVVVGGAESMSNVPYYVTRNGYKYGKAVLTDGLRLDGLTDAYDGFLMGVAGDKLGADMGYTREEIDDYAVNSYQKAFQAYDNDKFGEIEPIVLRTKQGTTVISRDEDLVKYNEEKLRAAKPAFREDGTVTAPNAPSLNDGGAALILVSEDKLKELNLVPLAKIVSYGEAATTPIDFTIAPSMAVPIALERAQMKISDVDYFEFNEAFSTVGLANTQKLAIDSAKVNVYGGAVAMGHPLGCSGARIVVTLLSVLKQEGGKVGVAAICNGGGGASSVVVERVGSS</sequence>
<protein>
    <submittedName>
        <fullName evidence="1">Acetyl-CoA acetyltransferase</fullName>
    </submittedName>
</protein>
<organism evidence="1 2">
    <name type="scientific">[Candida] jaroonii</name>
    <dbReference type="NCBI Taxonomy" id="467808"/>
    <lineage>
        <taxon>Eukaryota</taxon>
        <taxon>Fungi</taxon>
        <taxon>Dikarya</taxon>
        <taxon>Ascomycota</taxon>
        <taxon>Saccharomycotina</taxon>
        <taxon>Pichiomycetes</taxon>
        <taxon>Debaryomycetaceae</taxon>
        <taxon>Yamadazyma</taxon>
    </lineage>
</organism>
<accession>A0ACA9Y5C4</accession>
<evidence type="ECO:0000313" key="2">
    <source>
        <dbReference type="Proteomes" id="UP001152531"/>
    </source>
</evidence>
<keyword evidence="2" id="KW-1185">Reference proteome</keyword>
<dbReference type="EMBL" id="CALSDN010000003">
    <property type="protein sequence ID" value="CAH6720213.1"/>
    <property type="molecule type" value="Genomic_DNA"/>
</dbReference>
<evidence type="ECO:0000313" key="1">
    <source>
        <dbReference type="EMBL" id="CAH6720213.1"/>
    </source>
</evidence>
<reference evidence="1" key="1">
    <citation type="submission" date="2022-06" db="EMBL/GenBank/DDBJ databases">
        <authorList>
            <person name="Legras J.-L."/>
            <person name="Devillers H."/>
            <person name="Grondin C."/>
        </authorList>
    </citation>
    <scope>NUCLEOTIDE SEQUENCE</scope>
    <source>
        <strain evidence="1">CLIB 1444</strain>
    </source>
</reference>
<comment type="caution">
    <text evidence="1">The sequence shown here is derived from an EMBL/GenBank/DDBJ whole genome shotgun (WGS) entry which is preliminary data.</text>
</comment>